<reference evidence="14 17" key="2">
    <citation type="submission" date="2024-07" db="EMBL/GenBank/DDBJ databases">
        <title>Active virus-host system and metabolic interactions in a Lokiarchaeon culture.</title>
        <authorList>
            <person name="Ponce Toledo R.I."/>
            <person name="Rodrigues Oliveira T."/>
            <person name="Schleper C."/>
        </authorList>
    </citation>
    <scope>NUCLEOTIDE SEQUENCE [LARGE SCALE GENOMIC DNA]</scope>
    <source>
        <strain evidence="14 17">B35</strain>
    </source>
</reference>
<dbReference type="PANTHER" id="PTHR42823:SF3">
    <property type="entry name" value="ATP SYNTHASE SUBUNIT A, CHLOROPLASTIC"/>
    <property type="match status" value="1"/>
</dbReference>
<evidence type="ECO:0000256" key="12">
    <source>
        <dbReference type="HAMAP-Rule" id="MF_01393"/>
    </source>
</evidence>
<comment type="function">
    <text evidence="12 13">Key component of the proton channel; it plays a direct role in the translocation of protons across the membrane.</text>
</comment>
<evidence type="ECO:0000256" key="1">
    <source>
        <dbReference type="ARBA" id="ARBA00004141"/>
    </source>
</evidence>
<dbReference type="GO" id="GO:0005886">
    <property type="term" value="C:plasma membrane"/>
    <property type="evidence" value="ECO:0007669"/>
    <property type="project" value="UniProtKB-SubCell"/>
</dbReference>
<evidence type="ECO:0000313" key="17">
    <source>
        <dbReference type="Proteomes" id="UP001568358"/>
    </source>
</evidence>
<dbReference type="Pfam" id="PF00119">
    <property type="entry name" value="ATP-synt_A"/>
    <property type="match status" value="1"/>
</dbReference>
<feature type="transmembrane region" description="Helical" evidence="12">
    <location>
        <begin position="78"/>
        <end position="101"/>
    </location>
</feature>
<gene>
    <name evidence="12" type="primary">atpB</name>
    <name evidence="14" type="ORF">AB2Z07_04285</name>
    <name evidence="15" type="ORF">SAMN05660830_01136</name>
</gene>
<evidence type="ECO:0000256" key="7">
    <source>
        <dbReference type="ARBA" id="ARBA00022781"/>
    </source>
</evidence>
<dbReference type="InterPro" id="IPR000568">
    <property type="entry name" value="ATP_synth_F0_asu"/>
</dbReference>
<evidence type="ECO:0000256" key="8">
    <source>
        <dbReference type="ARBA" id="ARBA00022989"/>
    </source>
</evidence>
<evidence type="ECO:0000313" key="16">
    <source>
        <dbReference type="Proteomes" id="UP000184001"/>
    </source>
</evidence>
<keyword evidence="5 12" id="KW-0138">CF(0)</keyword>
<dbReference type="HAMAP" id="MF_01393">
    <property type="entry name" value="ATP_synth_a_bact"/>
    <property type="match status" value="1"/>
</dbReference>
<keyword evidence="10 12" id="KW-0472">Membrane</keyword>
<keyword evidence="7 12" id="KW-0375">Hydrogen ion transport</keyword>
<dbReference type="InterPro" id="IPR045082">
    <property type="entry name" value="ATP_syn_F0_a_bact/chloroplast"/>
</dbReference>
<organism evidence="15 16">
    <name type="scientific">Halodesulfovibrio aestuarii</name>
    <dbReference type="NCBI Taxonomy" id="126333"/>
    <lineage>
        <taxon>Bacteria</taxon>
        <taxon>Pseudomonadati</taxon>
        <taxon>Thermodesulfobacteriota</taxon>
        <taxon>Desulfovibrionia</taxon>
        <taxon>Desulfovibrionales</taxon>
        <taxon>Desulfovibrionaceae</taxon>
        <taxon>Halodesulfovibrio</taxon>
    </lineage>
</organism>
<keyword evidence="9 12" id="KW-0406">Ion transport</keyword>
<keyword evidence="11 12" id="KW-0066">ATP synthesis</keyword>
<dbReference type="AlphaFoldDB" id="A0A8G2C8K5"/>
<keyword evidence="3 12" id="KW-0813">Transport</keyword>
<dbReference type="PANTHER" id="PTHR42823">
    <property type="entry name" value="ATP SYNTHASE SUBUNIT A, CHLOROPLASTIC"/>
    <property type="match status" value="1"/>
</dbReference>
<evidence type="ECO:0000256" key="9">
    <source>
        <dbReference type="ARBA" id="ARBA00023065"/>
    </source>
</evidence>
<dbReference type="NCBIfam" id="TIGR03306">
    <property type="entry name" value="altF1_A"/>
    <property type="match status" value="1"/>
</dbReference>
<keyword evidence="17" id="KW-1185">Reference proteome</keyword>
<dbReference type="PROSITE" id="PS00449">
    <property type="entry name" value="ATPASE_A"/>
    <property type="match status" value="1"/>
</dbReference>
<protein>
    <recommendedName>
        <fullName evidence="12 13">ATP synthase subunit a</fullName>
    </recommendedName>
    <alternativeName>
        <fullName evidence="12">ATP synthase F0 sector subunit a</fullName>
    </alternativeName>
    <alternativeName>
        <fullName evidence="12">F-ATPase subunit 6</fullName>
    </alternativeName>
</protein>
<comment type="similarity">
    <text evidence="2 12 13">Belongs to the ATPase A chain family.</text>
</comment>
<feature type="transmembrane region" description="Helical" evidence="12">
    <location>
        <begin position="193"/>
        <end position="215"/>
    </location>
</feature>
<accession>A0A8G2C8K5</accession>
<dbReference type="EMBL" id="JBFSOO010000003">
    <property type="protein sequence ID" value="MEZ6852754.1"/>
    <property type="molecule type" value="Genomic_DNA"/>
</dbReference>
<feature type="transmembrane region" description="Helical" evidence="12">
    <location>
        <begin position="20"/>
        <end position="39"/>
    </location>
</feature>
<dbReference type="GO" id="GO:0042777">
    <property type="term" value="P:proton motive force-driven plasma membrane ATP synthesis"/>
    <property type="evidence" value="ECO:0007669"/>
    <property type="project" value="TreeGrafter"/>
</dbReference>
<dbReference type="EMBL" id="FQZR01000002">
    <property type="protein sequence ID" value="SHI83167.1"/>
    <property type="molecule type" value="Genomic_DNA"/>
</dbReference>
<evidence type="ECO:0000256" key="5">
    <source>
        <dbReference type="ARBA" id="ARBA00022547"/>
    </source>
</evidence>
<comment type="subcellular location">
    <subcellularLocation>
        <location evidence="12 13">Cell membrane</location>
        <topology evidence="12 13">Multi-pass membrane protein</topology>
    </subcellularLocation>
    <subcellularLocation>
        <location evidence="1">Membrane</location>
        <topology evidence="1">Multi-pass membrane protein</topology>
    </subcellularLocation>
</comment>
<keyword evidence="6 12" id="KW-0812">Transmembrane</keyword>
<evidence type="ECO:0000256" key="13">
    <source>
        <dbReference type="RuleBase" id="RU000483"/>
    </source>
</evidence>
<keyword evidence="8 12" id="KW-1133">Transmembrane helix</keyword>
<evidence type="ECO:0000256" key="3">
    <source>
        <dbReference type="ARBA" id="ARBA00022448"/>
    </source>
</evidence>
<dbReference type="Proteomes" id="UP000184001">
    <property type="component" value="Unassembled WGS sequence"/>
</dbReference>
<sequence>MQFSPDHIIYYQGTFASLNATIMFTWGIILFLALFSWSVTRNLTSSTDFNFRQNILEILVDGLLNQIRETTRQEPERFLPLLGTLFIFILVSNILAVVPGFEPPTGSLSTTAALALCVFFAVPYYGIRAHGLKNYLVGYIRPNPFMLPFNVVGELSRTFALSVRLFGNIMSGSMMGSILLILAPLFFPILMNLLGLLIGVVQAYIFVVLAAVFIASGMESHLETTDLNNKE</sequence>
<dbReference type="CDD" id="cd00310">
    <property type="entry name" value="ATP-synt_Fo_a_6"/>
    <property type="match status" value="1"/>
</dbReference>
<evidence type="ECO:0000313" key="14">
    <source>
        <dbReference type="EMBL" id="MEZ6852754.1"/>
    </source>
</evidence>
<reference evidence="15 16" key="1">
    <citation type="submission" date="2016-11" db="EMBL/GenBank/DDBJ databases">
        <authorList>
            <person name="Varghese N."/>
            <person name="Submissions S."/>
        </authorList>
    </citation>
    <scope>NUCLEOTIDE SEQUENCE [LARGE SCALE GENOMIC DNA]</scope>
    <source>
        <strain evidence="15 16">DSM 17919</strain>
    </source>
</reference>
<dbReference type="NCBIfam" id="NF004481">
    <property type="entry name" value="PRK05815.2-3"/>
    <property type="match status" value="1"/>
</dbReference>
<dbReference type="InterPro" id="IPR023011">
    <property type="entry name" value="ATP_synth_F0_asu_AS"/>
</dbReference>
<dbReference type="Gene3D" id="1.20.120.220">
    <property type="entry name" value="ATP synthase, F0 complex, subunit A"/>
    <property type="match status" value="1"/>
</dbReference>
<dbReference type="RefSeq" id="WP_020002252.1">
    <property type="nucleotide sequence ID" value="NZ_CP192217.1"/>
</dbReference>
<dbReference type="NCBIfam" id="TIGR01131">
    <property type="entry name" value="ATP_synt_6_or_A"/>
    <property type="match status" value="1"/>
</dbReference>
<proteinExistence type="inferred from homology"/>
<name>A0A8G2C8K5_9BACT</name>
<dbReference type="Proteomes" id="UP001568358">
    <property type="component" value="Unassembled WGS sequence"/>
</dbReference>
<evidence type="ECO:0000256" key="4">
    <source>
        <dbReference type="ARBA" id="ARBA00022475"/>
    </source>
</evidence>
<dbReference type="GO" id="GO:0046933">
    <property type="term" value="F:proton-transporting ATP synthase activity, rotational mechanism"/>
    <property type="evidence" value="ECO:0007669"/>
    <property type="project" value="UniProtKB-UniRule"/>
</dbReference>
<feature type="transmembrane region" description="Helical" evidence="12">
    <location>
        <begin position="107"/>
        <end position="127"/>
    </location>
</feature>
<dbReference type="GO" id="GO:0045259">
    <property type="term" value="C:proton-transporting ATP synthase complex"/>
    <property type="evidence" value="ECO:0007669"/>
    <property type="project" value="UniProtKB-KW"/>
</dbReference>
<dbReference type="InterPro" id="IPR035908">
    <property type="entry name" value="F0_ATP_A_sf"/>
</dbReference>
<evidence type="ECO:0000313" key="15">
    <source>
        <dbReference type="EMBL" id="SHI83167.1"/>
    </source>
</evidence>
<dbReference type="PRINTS" id="PR00123">
    <property type="entry name" value="ATPASEA"/>
</dbReference>
<dbReference type="InterPro" id="IPR017692">
    <property type="entry name" value="Alt_ATP_synth_F0_Asu"/>
</dbReference>
<evidence type="ECO:0000256" key="2">
    <source>
        <dbReference type="ARBA" id="ARBA00006810"/>
    </source>
</evidence>
<keyword evidence="4 12" id="KW-1003">Cell membrane</keyword>
<comment type="caution">
    <text evidence="15">The sequence shown here is derived from an EMBL/GenBank/DDBJ whole genome shotgun (WGS) entry which is preliminary data.</text>
</comment>
<evidence type="ECO:0000256" key="10">
    <source>
        <dbReference type="ARBA" id="ARBA00023136"/>
    </source>
</evidence>
<dbReference type="SUPFAM" id="SSF81336">
    <property type="entry name" value="F1F0 ATP synthase subunit A"/>
    <property type="match status" value="1"/>
</dbReference>
<evidence type="ECO:0000256" key="6">
    <source>
        <dbReference type="ARBA" id="ARBA00022692"/>
    </source>
</evidence>
<evidence type="ECO:0000256" key="11">
    <source>
        <dbReference type="ARBA" id="ARBA00023310"/>
    </source>
</evidence>
<feature type="transmembrane region" description="Helical" evidence="12">
    <location>
        <begin position="165"/>
        <end position="187"/>
    </location>
</feature>